<evidence type="ECO:0000313" key="2">
    <source>
        <dbReference type="Proteomes" id="UP001157006"/>
    </source>
</evidence>
<proteinExistence type="predicted"/>
<dbReference type="InterPro" id="IPR036691">
    <property type="entry name" value="Endo/exonu/phosph_ase_sf"/>
</dbReference>
<dbReference type="Proteomes" id="UP001157006">
    <property type="component" value="Chromosome 2"/>
</dbReference>
<gene>
    <name evidence="1" type="ORF">VFH_II038960</name>
</gene>
<dbReference type="AlphaFoldDB" id="A0AAV0ZFE5"/>
<dbReference type="Gene3D" id="3.60.10.10">
    <property type="entry name" value="Endonuclease/exonuclease/phosphatase"/>
    <property type="match status" value="1"/>
</dbReference>
<sequence>MIQEIKLSCMQDFWAKSFWSNEEIDYSYSMSREVSGGIITLWKKGKVKKVCSFKSEGYLGIKFLWKNHIYYLVNAYSSCNINEKKLLSGRLLELKELFRDGEWIIGGNFNVIKNHRERKWGRLYEDNTETNLIAEFIEKIGLVDIPCKGKKFSWYSADGKSMSRIDHFLL</sequence>
<keyword evidence="2" id="KW-1185">Reference proteome</keyword>
<organism evidence="1 2">
    <name type="scientific">Vicia faba</name>
    <name type="common">Broad bean</name>
    <name type="synonym">Faba vulgaris</name>
    <dbReference type="NCBI Taxonomy" id="3906"/>
    <lineage>
        <taxon>Eukaryota</taxon>
        <taxon>Viridiplantae</taxon>
        <taxon>Streptophyta</taxon>
        <taxon>Embryophyta</taxon>
        <taxon>Tracheophyta</taxon>
        <taxon>Spermatophyta</taxon>
        <taxon>Magnoliopsida</taxon>
        <taxon>eudicotyledons</taxon>
        <taxon>Gunneridae</taxon>
        <taxon>Pentapetalae</taxon>
        <taxon>rosids</taxon>
        <taxon>fabids</taxon>
        <taxon>Fabales</taxon>
        <taxon>Fabaceae</taxon>
        <taxon>Papilionoideae</taxon>
        <taxon>50 kb inversion clade</taxon>
        <taxon>NPAAA clade</taxon>
        <taxon>Hologalegina</taxon>
        <taxon>IRL clade</taxon>
        <taxon>Fabeae</taxon>
        <taxon>Vicia</taxon>
    </lineage>
</organism>
<accession>A0AAV0ZFE5</accession>
<evidence type="ECO:0000313" key="1">
    <source>
        <dbReference type="EMBL" id="CAI8596512.1"/>
    </source>
</evidence>
<dbReference type="SUPFAM" id="SSF56219">
    <property type="entry name" value="DNase I-like"/>
    <property type="match status" value="1"/>
</dbReference>
<evidence type="ECO:0008006" key="3">
    <source>
        <dbReference type="Google" id="ProtNLM"/>
    </source>
</evidence>
<dbReference type="EMBL" id="OX451737">
    <property type="protein sequence ID" value="CAI8596512.1"/>
    <property type="molecule type" value="Genomic_DNA"/>
</dbReference>
<reference evidence="1 2" key="1">
    <citation type="submission" date="2023-01" db="EMBL/GenBank/DDBJ databases">
        <authorList>
            <person name="Kreplak J."/>
        </authorList>
    </citation>
    <scope>NUCLEOTIDE SEQUENCE [LARGE SCALE GENOMIC DNA]</scope>
</reference>
<name>A0AAV0ZFE5_VICFA</name>
<protein>
    <recommendedName>
        <fullName evidence="3">Endonuclease/exonuclease/phosphatase domain-containing protein</fullName>
    </recommendedName>
</protein>